<evidence type="ECO:0008006" key="6">
    <source>
        <dbReference type="Google" id="ProtNLM"/>
    </source>
</evidence>
<accession>A0A9X1XAS5</accession>
<feature type="domain" description="Competence protein CoiA nuclease-like" evidence="1">
    <location>
        <begin position="68"/>
        <end position="217"/>
    </location>
</feature>
<dbReference type="Pfam" id="PF25166">
    <property type="entry name" value="CoiA_C"/>
    <property type="match status" value="1"/>
</dbReference>
<evidence type="ECO:0000259" key="2">
    <source>
        <dbReference type="Pfam" id="PF25164"/>
    </source>
</evidence>
<feature type="domain" description="Competence protein CoiA C-terminal" evidence="3">
    <location>
        <begin position="232"/>
        <end position="383"/>
    </location>
</feature>
<dbReference type="InterPro" id="IPR057252">
    <property type="entry name" value="CoiA_C"/>
</dbReference>
<protein>
    <recommendedName>
        <fullName evidence="6">Competence protein CoiA</fullName>
    </recommendedName>
</protein>
<name>A0A9X1XAS5_9BACL</name>
<evidence type="ECO:0000313" key="4">
    <source>
        <dbReference type="EMBL" id="MCK6256756.1"/>
    </source>
</evidence>
<dbReference type="PIRSF" id="PIRSF007487">
    <property type="entry name" value="Competence-induced_CoiA_bac"/>
    <property type="match status" value="1"/>
</dbReference>
<organism evidence="4 5">
    <name type="scientific">Fictibacillus marinisediminis</name>
    <dbReference type="NCBI Taxonomy" id="2878389"/>
    <lineage>
        <taxon>Bacteria</taxon>
        <taxon>Bacillati</taxon>
        <taxon>Bacillota</taxon>
        <taxon>Bacilli</taxon>
        <taxon>Bacillales</taxon>
        <taxon>Fictibacillaceae</taxon>
        <taxon>Fictibacillus</taxon>
    </lineage>
</organism>
<evidence type="ECO:0000259" key="3">
    <source>
        <dbReference type="Pfam" id="PF25166"/>
    </source>
</evidence>
<evidence type="ECO:0000313" key="5">
    <source>
        <dbReference type="Proteomes" id="UP001139011"/>
    </source>
</evidence>
<dbReference type="Proteomes" id="UP001139011">
    <property type="component" value="Unassembled WGS sequence"/>
</dbReference>
<sequence>MLVAHTSTGKRISLHTGYSKEELRSIQKSSGFYCPQCNEKVQIKAGNKKIWHFSHVPGVTNCTLSRGESMYHLLGKKLLYEHVIKEFPNALLEPFFPDIFQRPDIWIPPQIPIEFQCSAIPSPILIERSKGYISRGMTPFWILGKKRLKTLSSTTFQISSFDWLTARISSVNHLPSLYYFCPVEAKVYHLSSIVPVTSTRVYGKLDSYPLCEYSFQTPHHLQPSKRDSPLFQVKSWLNAKKQWRLHAFKQNHQTYRQLKILFLKNHSTLTYFPSEAGMPVPFAYTLQEPSFIWQSYVLLNSIIPVQIGESFQFSSVFNHMKWLIHKKIITLRELPLITDVHYSFAVMHYLNLLCYYGIIKRVGKKEFVKIRDPVFPNTMDQALANDFILMESGVKHGVNILFSGKM</sequence>
<dbReference type="RefSeq" id="WP_248252377.1">
    <property type="nucleotide sequence ID" value="NZ_JAIWJX010000002.1"/>
</dbReference>
<dbReference type="InterPro" id="IPR010330">
    <property type="entry name" value="CoiA_nuc"/>
</dbReference>
<evidence type="ECO:0000259" key="1">
    <source>
        <dbReference type="Pfam" id="PF06054"/>
    </source>
</evidence>
<dbReference type="Pfam" id="PF25164">
    <property type="entry name" value="CoiA_N"/>
    <property type="match status" value="1"/>
</dbReference>
<dbReference type="EMBL" id="JAIWJX010000002">
    <property type="protein sequence ID" value="MCK6256756.1"/>
    <property type="molecule type" value="Genomic_DNA"/>
</dbReference>
<dbReference type="AlphaFoldDB" id="A0A9X1XAS5"/>
<proteinExistence type="predicted"/>
<comment type="caution">
    <text evidence="4">The sequence shown here is derived from an EMBL/GenBank/DDBJ whole genome shotgun (WGS) entry which is preliminary data.</text>
</comment>
<keyword evidence="5" id="KW-1185">Reference proteome</keyword>
<reference evidence="4" key="1">
    <citation type="submission" date="2021-09" db="EMBL/GenBank/DDBJ databases">
        <title>Genome analysis of Fictibacillus sp. KIGAM418 isolated from marine sediment.</title>
        <authorList>
            <person name="Seo M.-J."/>
            <person name="Cho E.-S."/>
            <person name="Hwang C.Y."/>
        </authorList>
    </citation>
    <scope>NUCLEOTIDE SEQUENCE</scope>
    <source>
        <strain evidence="4">KIGAM418</strain>
    </source>
</reference>
<dbReference type="InterPro" id="IPR057253">
    <property type="entry name" value="CoiA-like_N"/>
</dbReference>
<dbReference type="Pfam" id="PF06054">
    <property type="entry name" value="CoiA_nuc"/>
    <property type="match status" value="1"/>
</dbReference>
<feature type="domain" description="Competence protein CoiA-like N-terminal" evidence="2">
    <location>
        <begin position="17"/>
        <end position="63"/>
    </location>
</feature>
<gene>
    <name evidence="4" type="ORF">LCY76_09125</name>
</gene>
<dbReference type="InterPro" id="IPR021176">
    <property type="entry name" value="Competence-induced_CoiA"/>
</dbReference>